<feature type="transmembrane region" description="Helical" evidence="1">
    <location>
        <begin position="180"/>
        <end position="198"/>
    </location>
</feature>
<proteinExistence type="predicted"/>
<gene>
    <name evidence="2" type="ORF">GRX03_12315</name>
</gene>
<keyword evidence="3" id="KW-1185">Reference proteome</keyword>
<reference evidence="2 3" key="1">
    <citation type="submission" date="2019-12" db="EMBL/GenBank/DDBJ databases">
        <title>Isolation and characterization of three novel carbon monoxide-oxidizing members of Halobacteria from salione crusts and soils.</title>
        <authorList>
            <person name="Myers M.R."/>
            <person name="King G.M."/>
        </authorList>
    </citation>
    <scope>NUCLEOTIDE SEQUENCE [LARGE SCALE GENOMIC DNA]</scope>
    <source>
        <strain evidence="2 3">WSH3</strain>
    </source>
</reference>
<keyword evidence="1" id="KW-0812">Transmembrane</keyword>
<feature type="transmembrane region" description="Helical" evidence="1">
    <location>
        <begin position="260"/>
        <end position="283"/>
    </location>
</feature>
<dbReference type="EMBL" id="WUUT01000004">
    <property type="protein sequence ID" value="MXR52384.1"/>
    <property type="molecule type" value="Genomic_DNA"/>
</dbReference>
<feature type="transmembrane region" description="Helical" evidence="1">
    <location>
        <begin position="289"/>
        <end position="310"/>
    </location>
</feature>
<feature type="transmembrane region" description="Helical" evidence="1">
    <location>
        <begin position="343"/>
        <end position="367"/>
    </location>
</feature>
<organism evidence="2 3">
    <name type="scientific">Halovenus carboxidivorans</name>
    <dbReference type="NCBI Taxonomy" id="2692199"/>
    <lineage>
        <taxon>Archaea</taxon>
        <taxon>Methanobacteriati</taxon>
        <taxon>Methanobacteriota</taxon>
        <taxon>Stenosarchaea group</taxon>
        <taxon>Halobacteria</taxon>
        <taxon>Halobacteriales</taxon>
        <taxon>Haloarculaceae</taxon>
        <taxon>Halovenus</taxon>
    </lineage>
</organism>
<sequence>MGRCVRPGSEVLLNTMSSFILLNRSQTEITGLDRDGIRSELRKISEDTDIEFEGSSLTGTSSTEGFDLKYKWRIDKEDVYVLTEECYVDRKWYYLVLASVLGFAAAFTLFSVGAVITPGGLLNFAKMDSIGFAATMSGLGIFLISVMIYLIANSVPASIESLLPELRKKSDPLTRDSQYFTQRIIVFLASVLGSLGYILKSFVLLISGALLCYFLLYWLLFAEDKFDGSMGRFNEVGRSVVDCFLGAVGLRNNESRKLDFVIPVLTGEYLIAVITAVVIPGFFLAFSVYFGFFGVMLAGVGILLLTQSYLERFSKNISGNRVVEAIRNIQQDHRVETDKKPRAFWFILVILGSYLMLALVLSIFYFYQKLLFNPFEMPLLAIIAFYATTPILYFAVGLMYQTVTWAKEKISLFRAASPVEYDFDTSAKVYQIGDVKDSPAALSTGFNDYIFIPSKFIESDHFGKRELEAIVAHEEKHIQAREGVLFFYLPFLSILLFTGQNVLYALLNFREREFQADQYAKEKVGEDEIVSALNKAKMIGKSGGSGNDGPTRWQEHFGLFFGSFAHSQAHPGIDERKSRLRGGGE</sequence>
<evidence type="ECO:0000256" key="1">
    <source>
        <dbReference type="SAM" id="Phobius"/>
    </source>
</evidence>
<dbReference type="OrthoDB" id="351390at2157"/>
<dbReference type="AlphaFoldDB" id="A0A6B0T2V5"/>
<protein>
    <submittedName>
        <fullName evidence="2">Uncharacterized protein</fullName>
    </submittedName>
</protein>
<dbReference type="Proteomes" id="UP000466535">
    <property type="component" value="Unassembled WGS sequence"/>
</dbReference>
<accession>A0A6B0T2V5</accession>
<feature type="transmembrane region" description="Helical" evidence="1">
    <location>
        <begin position="204"/>
        <end position="222"/>
    </location>
</feature>
<feature type="transmembrane region" description="Helical" evidence="1">
    <location>
        <begin position="92"/>
        <end position="116"/>
    </location>
</feature>
<keyword evidence="1" id="KW-0472">Membrane</keyword>
<evidence type="ECO:0000313" key="2">
    <source>
        <dbReference type="EMBL" id="MXR52384.1"/>
    </source>
</evidence>
<feature type="transmembrane region" description="Helical" evidence="1">
    <location>
        <begin position="485"/>
        <end position="507"/>
    </location>
</feature>
<feature type="transmembrane region" description="Helical" evidence="1">
    <location>
        <begin position="379"/>
        <end position="400"/>
    </location>
</feature>
<keyword evidence="1" id="KW-1133">Transmembrane helix</keyword>
<dbReference type="RefSeq" id="WP_159764497.1">
    <property type="nucleotide sequence ID" value="NZ_WUUT01000004.1"/>
</dbReference>
<evidence type="ECO:0000313" key="3">
    <source>
        <dbReference type="Proteomes" id="UP000466535"/>
    </source>
</evidence>
<name>A0A6B0T2V5_9EURY</name>
<comment type="caution">
    <text evidence="2">The sequence shown here is derived from an EMBL/GenBank/DDBJ whole genome shotgun (WGS) entry which is preliminary data.</text>
</comment>
<feature type="transmembrane region" description="Helical" evidence="1">
    <location>
        <begin position="136"/>
        <end position="159"/>
    </location>
</feature>